<comment type="caution">
    <text evidence="2">The sequence shown here is derived from an EMBL/GenBank/DDBJ whole genome shotgun (WGS) entry which is preliminary data.</text>
</comment>
<protein>
    <submittedName>
        <fullName evidence="2">Uncharacterized protein</fullName>
    </submittedName>
</protein>
<keyword evidence="3" id="KW-1185">Reference proteome</keyword>
<evidence type="ECO:0000313" key="3">
    <source>
        <dbReference type="Proteomes" id="UP001243989"/>
    </source>
</evidence>
<evidence type="ECO:0000256" key="1">
    <source>
        <dbReference type="SAM" id="Phobius"/>
    </source>
</evidence>
<keyword evidence="1" id="KW-0472">Membrane</keyword>
<keyword evidence="1" id="KW-0812">Transmembrane</keyword>
<gene>
    <name evidence="2" type="ORF">BDP81DRAFT_185101</name>
</gene>
<sequence>MQFSGGGPQPQRFPLFWGGGLFHYLYYFGVSVDLLRTRRIQSSPTLITITRSLLVTTQKGPNGSTGELSMTLVLAGLNLLPQATQSRPIPSVFFRHTDWERSERMGPRCDATWLSLVSNWLRMACPTGRSLTFLVRRSLDVPCLRVQILPTIGG</sequence>
<dbReference type="EMBL" id="JAHMHQ010000005">
    <property type="protein sequence ID" value="KAK1639899.1"/>
    <property type="molecule type" value="Genomic_DNA"/>
</dbReference>
<reference evidence="2" key="1">
    <citation type="submission" date="2021-06" db="EMBL/GenBank/DDBJ databases">
        <title>Comparative genomics, transcriptomics and evolutionary studies reveal genomic signatures of adaptation to plant cell wall in hemibiotrophic fungi.</title>
        <authorList>
            <consortium name="DOE Joint Genome Institute"/>
            <person name="Baroncelli R."/>
            <person name="Diaz J.F."/>
            <person name="Benocci T."/>
            <person name="Peng M."/>
            <person name="Battaglia E."/>
            <person name="Haridas S."/>
            <person name="Andreopoulos W."/>
            <person name="Labutti K."/>
            <person name="Pangilinan J."/>
            <person name="Floch G.L."/>
            <person name="Makela M.R."/>
            <person name="Henrissat B."/>
            <person name="Grigoriev I.V."/>
            <person name="Crouch J.A."/>
            <person name="De Vries R.P."/>
            <person name="Sukno S.A."/>
            <person name="Thon M.R."/>
        </authorList>
    </citation>
    <scope>NUCLEOTIDE SEQUENCE</scope>
    <source>
        <strain evidence="2">CBS 102054</strain>
    </source>
</reference>
<keyword evidence="1" id="KW-1133">Transmembrane helix</keyword>
<dbReference type="Proteomes" id="UP001243989">
    <property type="component" value="Unassembled WGS sequence"/>
</dbReference>
<dbReference type="RefSeq" id="XP_060448506.1">
    <property type="nucleotide sequence ID" value="XM_060582339.1"/>
</dbReference>
<name>A0AAI9ZZX1_9PEZI</name>
<dbReference type="AlphaFoldDB" id="A0AAI9ZZX1"/>
<evidence type="ECO:0000313" key="2">
    <source>
        <dbReference type="EMBL" id="KAK1639899.1"/>
    </source>
</evidence>
<feature type="transmembrane region" description="Helical" evidence="1">
    <location>
        <begin position="15"/>
        <end position="35"/>
    </location>
</feature>
<proteinExistence type="predicted"/>
<accession>A0AAI9ZZX1</accession>
<organism evidence="2 3">
    <name type="scientific">Colletotrichum phormii</name>
    <dbReference type="NCBI Taxonomy" id="359342"/>
    <lineage>
        <taxon>Eukaryota</taxon>
        <taxon>Fungi</taxon>
        <taxon>Dikarya</taxon>
        <taxon>Ascomycota</taxon>
        <taxon>Pezizomycotina</taxon>
        <taxon>Sordariomycetes</taxon>
        <taxon>Hypocreomycetidae</taxon>
        <taxon>Glomerellales</taxon>
        <taxon>Glomerellaceae</taxon>
        <taxon>Colletotrichum</taxon>
        <taxon>Colletotrichum acutatum species complex</taxon>
    </lineage>
</organism>
<dbReference type="GeneID" id="85467201"/>